<dbReference type="PANTHER" id="PTHR30570">
    <property type="entry name" value="PERIPLASMIC PHOSPHATE BINDING COMPONENT OF PHOSPHATE ABC TRANSPORTER"/>
    <property type="match status" value="1"/>
</dbReference>
<dbReference type="CDD" id="cd13653">
    <property type="entry name" value="PBP2_phosphate_like_1"/>
    <property type="match status" value="1"/>
</dbReference>
<dbReference type="GO" id="GO:0006817">
    <property type="term" value="P:phosphate ion transport"/>
    <property type="evidence" value="ECO:0007669"/>
    <property type="project" value="UniProtKB-UniRule"/>
</dbReference>
<comment type="function">
    <text evidence="4">Involved in the system for phosphate transport across the cytoplasmic membrane.</text>
</comment>
<comment type="caution">
    <text evidence="6">The sequence shown here is derived from an EMBL/GenBank/DDBJ whole genome shotgun (WGS) entry which is preliminary data.</text>
</comment>
<dbReference type="InterPro" id="IPR011862">
    <property type="entry name" value="Phos-bd"/>
</dbReference>
<reference evidence="6 7" key="1">
    <citation type="submission" date="2020-05" db="EMBL/GenBank/DDBJ databases">
        <title>Draft genome sequence of Desulfovibrio sp. strain HN2T.</title>
        <authorList>
            <person name="Ueno A."/>
            <person name="Tamazawa S."/>
            <person name="Tamamura S."/>
            <person name="Murakami T."/>
            <person name="Kiyama T."/>
            <person name="Inomata H."/>
            <person name="Amano Y."/>
            <person name="Miyakawa K."/>
            <person name="Tamaki H."/>
            <person name="Naganuma T."/>
            <person name="Kaneko K."/>
        </authorList>
    </citation>
    <scope>NUCLEOTIDE SEQUENCE [LARGE SCALE GENOMIC DNA]</scope>
    <source>
        <strain evidence="6 7">HN2</strain>
    </source>
</reference>
<dbReference type="SUPFAM" id="SSF53850">
    <property type="entry name" value="Periplasmic binding protein-like II"/>
    <property type="match status" value="1"/>
</dbReference>
<dbReference type="Proteomes" id="UP000503840">
    <property type="component" value="Unassembled WGS sequence"/>
</dbReference>
<feature type="domain" description="PBP" evidence="5">
    <location>
        <begin position="18"/>
        <end position="256"/>
    </location>
</feature>
<evidence type="ECO:0000256" key="2">
    <source>
        <dbReference type="ARBA" id="ARBA00022448"/>
    </source>
</evidence>
<name>A0A7J0BL20_9BACT</name>
<evidence type="ECO:0000313" key="6">
    <source>
        <dbReference type="EMBL" id="GFM34360.1"/>
    </source>
</evidence>
<dbReference type="InterPro" id="IPR050811">
    <property type="entry name" value="Phosphate_ABC_transporter"/>
</dbReference>
<sequence>MRFKSLAIVAALVLGLASSAFAGEKVTIKGSTTVLPIMQRAVEAFMKKHPDVTIEVSGGGSSNGIKALLDGTTDIAMASRQMKDKEVALASEKGIKATEIVIAFDAVVPIVNPANPVANLTADQLKGIYEGKITNWKEVGGNDAPIVVISRDTSSGTYETWEGKIMKGARVFPGALLQASSGAVLQAVSKNPKAIAYDGLGYVNDSVHAVKVDGVAGSAESAKSNTYKIARSLQIYVNGEPAGPTKALVEFILSPEGQKIVEETGFIKM</sequence>
<proteinExistence type="inferred from homology"/>
<protein>
    <recommendedName>
        <fullName evidence="4">Phosphate-binding protein</fullName>
    </recommendedName>
</protein>
<gene>
    <name evidence="6" type="primary">pstS</name>
    <name evidence="6" type="ORF">DSM101010T_27250</name>
</gene>
<comment type="similarity">
    <text evidence="1 4">Belongs to the PstS family.</text>
</comment>
<evidence type="ECO:0000259" key="5">
    <source>
        <dbReference type="Pfam" id="PF12849"/>
    </source>
</evidence>
<dbReference type="GO" id="GO:0042301">
    <property type="term" value="F:phosphate ion binding"/>
    <property type="evidence" value="ECO:0007669"/>
    <property type="project" value="UniProtKB-UniRule"/>
</dbReference>
<dbReference type="NCBIfam" id="TIGR02136">
    <property type="entry name" value="ptsS_2"/>
    <property type="match status" value="1"/>
</dbReference>
<feature type="signal peptide" evidence="4">
    <location>
        <begin position="1"/>
        <end position="22"/>
    </location>
</feature>
<dbReference type="Pfam" id="PF12849">
    <property type="entry name" value="PBP_like_2"/>
    <property type="match status" value="1"/>
</dbReference>
<keyword evidence="4" id="KW-0592">Phosphate transport</keyword>
<keyword evidence="2 4" id="KW-0813">Transport</keyword>
<keyword evidence="7" id="KW-1185">Reference proteome</keyword>
<dbReference type="EMBL" id="BLVO01000013">
    <property type="protein sequence ID" value="GFM34360.1"/>
    <property type="molecule type" value="Genomic_DNA"/>
</dbReference>
<dbReference type="PANTHER" id="PTHR30570:SF1">
    <property type="entry name" value="PHOSPHATE-BINDING PROTEIN PSTS"/>
    <property type="match status" value="1"/>
</dbReference>
<dbReference type="InterPro" id="IPR024370">
    <property type="entry name" value="PBP_domain"/>
</dbReference>
<dbReference type="AlphaFoldDB" id="A0A7J0BL20"/>
<dbReference type="Gene3D" id="3.40.190.10">
    <property type="entry name" value="Periplasmic binding protein-like II"/>
    <property type="match status" value="2"/>
</dbReference>
<evidence type="ECO:0000256" key="1">
    <source>
        <dbReference type="ARBA" id="ARBA00008725"/>
    </source>
</evidence>
<organism evidence="6 7">
    <name type="scientific">Desulfovibrio subterraneus</name>
    <dbReference type="NCBI Taxonomy" id="2718620"/>
    <lineage>
        <taxon>Bacteria</taxon>
        <taxon>Pseudomonadati</taxon>
        <taxon>Thermodesulfobacteriota</taxon>
        <taxon>Desulfovibrionia</taxon>
        <taxon>Desulfovibrionales</taxon>
        <taxon>Desulfovibrionaceae</taxon>
        <taxon>Desulfovibrio</taxon>
    </lineage>
</organism>
<evidence type="ECO:0000256" key="3">
    <source>
        <dbReference type="ARBA" id="ARBA00022729"/>
    </source>
</evidence>
<evidence type="ECO:0000256" key="4">
    <source>
        <dbReference type="RuleBase" id="RU367119"/>
    </source>
</evidence>
<dbReference type="RefSeq" id="WP_174405960.1">
    <property type="nucleotide sequence ID" value="NZ_BLVO01000013.1"/>
</dbReference>
<feature type="chain" id="PRO_5029951574" description="Phosphate-binding protein" evidence="4">
    <location>
        <begin position="23"/>
        <end position="269"/>
    </location>
</feature>
<keyword evidence="3 4" id="KW-0732">Signal</keyword>
<evidence type="ECO:0000313" key="7">
    <source>
        <dbReference type="Proteomes" id="UP000503840"/>
    </source>
</evidence>
<accession>A0A7J0BL20</accession>